<evidence type="ECO:0000259" key="1">
    <source>
        <dbReference type="Pfam" id="PF10908"/>
    </source>
</evidence>
<gene>
    <name evidence="2" type="ORF">DVT68_17315</name>
</gene>
<evidence type="ECO:0000313" key="3">
    <source>
        <dbReference type="Proteomes" id="UP000254711"/>
    </source>
</evidence>
<keyword evidence="3" id="KW-1185">Reference proteome</keyword>
<dbReference type="Pfam" id="PF10908">
    <property type="entry name" value="Tlde1_dom"/>
    <property type="match status" value="1"/>
</dbReference>
<feature type="domain" description="Tlde1" evidence="1">
    <location>
        <begin position="21"/>
        <end position="114"/>
    </location>
</feature>
<evidence type="ECO:0000313" key="2">
    <source>
        <dbReference type="EMBL" id="RDI97498.1"/>
    </source>
</evidence>
<dbReference type="OrthoDB" id="7569468at2"/>
<protein>
    <submittedName>
        <fullName evidence="2">DUF2778 domain-containing protein</fullName>
    </submittedName>
</protein>
<dbReference type="AlphaFoldDB" id="A0A370K4F4"/>
<reference evidence="2 3" key="1">
    <citation type="submission" date="2018-07" db="EMBL/GenBank/DDBJ databases">
        <title>Dyella solisilvae sp. nov., isolated from the pine and broad-leaved mixed forest soil.</title>
        <authorList>
            <person name="Gao Z."/>
            <person name="Qiu L."/>
        </authorList>
    </citation>
    <scope>NUCLEOTIDE SEQUENCE [LARGE SCALE GENOMIC DNA]</scope>
    <source>
        <strain evidence="2 3">DHG54</strain>
    </source>
</reference>
<dbReference type="InterPro" id="IPR021225">
    <property type="entry name" value="Tlde1_dom"/>
</dbReference>
<sequence length="122" mass="13523">MTWVYRQTTGELLHEGKLIEANGYSGHGHGKNNASMQSVRDVGPIPQGRYLINAPHNYEHVGPFAMSLTPAPETDTFGRFAFFIHGDSMRHPGEASDGCIVAPLAARYRVWRSKDRDLTVIA</sequence>
<dbReference type="Proteomes" id="UP000254711">
    <property type="component" value="Unassembled WGS sequence"/>
</dbReference>
<accession>A0A370K4F4</accession>
<organism evidence="2 3">
    <name type="scientific">Dyella solisilvae</name>
    <dbReference type="NCBI Taxonomy" id="1920168"/>
    <lineage>
        <taxon>Bacteria</taxon>
        <taxon>Pseudomonadati</taxon>
        <taxon>Pseudomonadota</taxon>
        <taxon>Gammaproteobacteria</taxon>
        <taxon>Lysobacterales</taxon>
        <taxon>Rhodanobacteraceae</taxon>
        <taxon>Dyella</taxon>
    </lineage>
</organism>
<name>A0A370K4F4_9GAMM</name>
<dbReference type="RefSeq" id="WP_114826395.1">
    <property type="nucleotide sequence ID" value="NZ_QQSY01000005.1"/>
</dbReference>
<dbReference type="EMBL" id="QQSY01000005">
    <property type="protein sequence ID" value="RDI97498.1"/>
    <property type="molecule type" value="Genomic_DNA"/>
</dbReference>
<proteinExistence type="predicted"/>
<comment type="caution">
    <text evidence="2">The sequence shown here is derived from an EMBL/GenBank/DDBJ whole genome shotgun (WGS) entry which is preliminary data.</text>
</comment>